<accession>A0A955LHH6</accession>
<reference evidence="2" key="1">
    <citation type="submission" date="2020-04" db="EMBL/GenBank/DDBJ databases">
        <authorList>
            <person name="Zhang T."/>
        </authorList>
    </citation>
    <scope>NUCLEOTIDE SEQUENCE</scope>
    <source>
        <strain evidence="2">HKST-UBA01</strain>
    </source>
</reference>
<dbReference type="EMBL" id="JAGQKX010000110">
    <property type="protein sequence ID" value="MCA9390494.1"/>
    <property type="molecule type" value="Genomic_DNA"/>
</dbReference>
<reference evidence="2" key="2">
    <citation type="journal article" date="2021" name="Microbiome">
        <title>Successional dynamics and alternative stable states in a saline activated sludge microbial community over 9 years.</title>
        <authorList>
            <person name="Wang Y."/>
            <person name="Ye J."/>
            <person name="Ju F."/>
            <person name="Liu L."/>
            <person name="Boyd J.A."/>
            <person name="Deng Y."/>
            <person name="Parks D.H."/>
            <person name="Jiang X."/>
            <person name="Yin X."/>
            <person name="Woodcroft B.J."/>
            <person name="Tyson G.W."/>
            <person name="Hugenholtz P."/>
            <person name="Polz M.F."/>
            <person name="Zhang T."/>
        </authorList>
    </citation>
    <scope>NUCLEOTIDE SEQUENCE</scope>
    <source>
        <strain evidence="2">HKST-UBA01</strain>
    </source>
</reference>
<keyword evidence="1" id="KW-1133">Transmembrane helix</keyword>
<feature type="transmembrane region" description="Helical" evidence="1">
    <location>
        <begin position="49"/>
        <end position="67"/>
    </location>
</feature>
<protein>
    <submittedName>
        <fullName evidence="2">Uncharacterized protein</fullName>
    </submittedName>
</protein>
<dbReference type="Proteomes" id="UP000701698">
    <property type="component" value="Unassembled WGS sequence"/>
</dbReference>
<evidence type="ECO:0000313" key="2">
    <source>
        <dbReference type="EMBL" id="MCA9390494.1"/>
    </source>
</evidence>
<name>A0A955LHH6_UNCKA</name>
<feature type="transmembrane region" description="Helical" evidence="1">
    <location>
        <begin position="18"/>
        <end position="37"/>
    </location>
</feature>
<organism evidence="2 3">
    <name type="scientific">candidate division WWE3 bacterium</name>
    <dbReference type="NCBI Taxonomy" id="2053526"/>
    <lineage>
        <taxon>Bacteria</taxon>
        <taxon>Katanobacteria</taxon>
    </lineage>
</organism>
<evidence type="ECO:0000256" key="1">
    <source>
        <dbReference type="SAM" id="Phobius"/>
    </source>
</evidence>
<keyword evidence="1" id="KW-0812">Transmembrane</keyword>
<evidence type="ECO:0000313" key="3">
    <source>
        <dbReference type="Proteomes" id="UP000701698"/>
    </source>
</evidence>
<comment type="caution">
    <text evidence="2">The sequence shown here is derived from an EMBL/GenBank/DDBJ whole genome shotgun (WGS) entry which is preliminary data.</text>
</comment>
<dbReference type="AlphaFoldDB" id="A0A955LHH6"/>
<gene>
    <name evidence="2" type="ORF">KC571_03760</name>
</gene>
<keyword evidence="1" id="KW-0472">Membrane</keyword>
<sequence length="87" mass="9922">MSPEHTKYLIDQIRKDKIIYACEACAINLACILIFLFSATQETSIARDIMMFGSVIMMLGYTSYMGFGNLKRLKRIQQLESTLSSED</sequence>
<proteinExistence type="predicted"/>